<dbReference type="AlphaFoldDB" id="A0A080LXQ8"/>
<evidence type="ECO:0000313" key="2">
    <source>
        <dbReference type="Proteomes" id="UP000020077"/>
    </source>
</evidence>
<proteinExistence type="predicted"/>
<name>A0A080LXQ8_9PROT</name>
<protein>
    <submittedName>
        <fullName evidence="1">Uncharacterized protein</fullName>
    </submittedName>
</protein>
<dbReference type="Proteomes" id="UP000020077">
    <property type="component" value="Unassembled WGS sequence"/>
</dbReference>
<evidence type="ECO:0000313" key="1">
    <source>
        <dbReference type="EMBL" id="KFB73687.1"/>
    </source>
</evidence>
<sequence>MVAKAVLLRVHIVGVSRTEGLGKVAVVLAALILIADQKGNRRARAPTGENSRQNLYGIGLAPLRHMPRSSRLAAIEFGLNVGLADRKSRRAAIDHAADRRPV</sequence>
<gene>
    <name evidence="1" type="ORF">AW09_001050</name>
</gene>
<reference evidence="1 2" key="1">
    <citation type="submission" date="2014-02" db="EMBL/GenBank/DDBJ databases">
        <title>Expanding our view of genomic diversity in Candidatus Accumulibacter clades.</title>
        <authorList>
            <person name="Skennerton C.T."/>
            <person name="Barr J.J."/>
            <person name="Slater F.R."/>
            <person name="Bond P.L."/>
            <person name="Tyson G.W."/>
        </authorList>
    </citation>
    <scope>NUCLEOTIDE SEQUENCE [LARGE SCALE GENOMIC DNA]</scope>
    <source>
        <strain evidence="2">BA-91</strain>
    </source>
</reference>
<accession>A0A080LXQ8</accession>
<dbReference type="EMBL" id="JDVG02000182">
    <property type="protein sequence ID" value="KFB73687.1"/>
    <property type="molecule type" value="Genomic_DNA"/>
</dbReference>
<comment type="caution">
    <text evidence="1">The sequence shown here is derived from an EMBL/GenBank/DDBJ whole genome shotgun (WGS) entry which is preliminary data.</text>
</comment>
<organism evidence="1 2">
    <name type="scientific">Candidatus Accumulibacter phosphatis</name>
    <dbReference type="NCBI Taxonomy" id="327160"/>
    <lineage>
        <taxon>Bacteria</taxon>
        <taxon>Pseudomonadati</taxon>
        <taxon>Pseudomonadota</taxon>
        <taxon>Betaproteobacteria</taxon>
        <taxon>Candidatus Accumulibacter</taxon>
    </lineage>
</organism>